<dbReference type="RefSeq" id="WP_107894461.1">
    <property type="nucleotide sequence ID" value="NZ_PYWM01000003.1"/>
</dbReference>
<dbReference type="GO" id="GO:0003917">
    <property type="term" value="F:DNA topoisomerase type I (single strand cut, ATP-independent) activity"/>
    <property type="evidence" value="ECO:0007669"/>
    <property type="project" value="UniProtKB-EC"/>
</dbReference>
<keyword evidence="16" id="KW-1185">Reference proteome</keyword>
<keyword evidence="4" id="KW-0479">Metal-binding</keyword>
<dbReference type="Proteomes" id="UP000308744">
    <property type="component" value="Unassembled WGS sequence"/>
</dbReference>
<sequence>MGQFLVIAEKPDQAAKLAAPFSFTKKAGYFEVKPNTYFPNGALITWAIGHLCELKAPEEYNSTWKKWTLETLPIIPDRFEYKVTKSKYKQFNVIKGLVKRPDIREIIIGGDAGREGELIIRTILKVCQVNKPMKRLWISSLTENAVKNGFSNLLPEEKTRDIYFEALSRSCADWLIGINTSRLYTVLLKQNGVKDVFSIGRVQTPTLALIVKREHEIVNFKPEPFWEVEAEFNFEGKMLKAKWHKNNISRVQEERQAIAIANFCINKNVEITSIKKETKEYAPPLLFNLSALQATANKAYKFSPQNTLDILQRLYLKGLVSYPRSDSQFLTNEEAKTLPNILENLSKIDKYKKLLPSPTNSIINNKRFVNEKKVTDHHAIIITEQLPNFSKLNSEEEKIYDLVVRQIIAAHYNNAIFSYTTIHSLVEKRAEFISKGKVQIEEGWRKVIYHSKDNSPTDEDELLPLLSEDELGIVAKTKVKKGETQPPNRYSEGNLITVMKTAGKYLEDAELEKVLSKTEGLGTEATRAGIIGTLKDRNYIEVKKNQVFATTKGMLLIEALGESILTSPSMTAKWEQRLSEIGEGNASPKAFMEQVKKLADKLISDAYEREKEWAFNQSQVEKITANNPYNKKYKKEKTVVGKCILCDGLIIDHGTFYGCSNYKAANCKFSVSKKILSKTITQVNIKKLLTSGESALIKGFKKGGKTFNAHLCWDEKEHKIIFKFLHNQQP</sequence>
<dbReference type="Pfam" id="PF01131">
    <property type="entry name" value="Topoisom_bac"/>
    <property type="match status" value="1"/>
</dbReference>
<evidence type="ECO:0000256" key="5">
    <source>
        <dbReference type="ARBA" id="ARBA00022842"/>
    </source>
</evidence>
<dbReference type="Pfam" id="PF13342">
    <property type="entry name" value="Toprim_Crpt"/>
    <property type="match status" value="1"/>
</dbReference>
<evidence type="ECO:0000256" key="4">
    <source>
        <dbReference type="ARBA" id="ARBA00022723"/>
    </source>
</evidence>
<dbReference type="InterPro" id="IPR023406">
    <property type="entry name" value="Topo_IA_AS"/>
</dbReference>
<dbReference type="SUPFAM" id="SSF56712">
    <property type="entry name" value="Prokaryotic type I DNA topoisomerase"/>
    <property type="match status" value="1"/>
</dbReference>
<dbReference type="PANTHER" id="PTHR11390">
    <property type="entry name" value="PROKARYOTIC DNA TOPOISOMERASE"/>
    <property type="match status" value="1"/>
</dbReference>
<dbReference type="Gene3D" id="1.10.460.10">
    <property type="entry name" value="Topoisomerase I, domain 2"/>
    <property type="match status" value="1"/>
</dbReference>
<dbReference type="InterPro" id="IPR025589">
    <property type="entry name" value="Toprim_C_rpt"/>
</dbReference>
<dbReference type="InterPro" id="IPR013825">
    <property type="entry name" value="Topo_IA_cen_sub2"/>
</dbReference>
<evidence type="ECO:0000313" key="16">
    <source>
        <dbReference type="Proteomes" id="UP000308744"/>
    </source>
</evidence>
<comment type="caution">
    <text evidence="15">The sequence shown here is derived from an EMBL/GenBank/DDBJ whole genome shotgun (WGS) entry which is preliminary data.</text>
</comment>
<dbReference type="GO" id="GO:0006310">
    <property type="term" value="P:DNA recombination"/>
    <property type="evidence" value="ECO:0007669"/>
    <property type="project" value="TreeGrafter"/>
</dbReference>
<dbReference type="PROSITE" id="PS52039">
    <property type="entry name" value="TOPO_IA_2"/>
    <property type="match status" value="1"/>
</dbReference>
<dbReference type="SMART" id="SM00437">
    <property type="entry name" value="TOP1Ac"/>
    <property type="match status" value="1"/>
</dbReference>
<dbReference type="GO" id="GO:0046872">
    <property type="term" value="F:metal ion binding"/>
    <property type="evidence" value="ECO:0007669"/>
    <property type="project" value="UniProtKB-KW"/>
</dbReference>
<dbReference type="Gene3D" id="3.40.50.140">
    <property type="match status" value="1"/>
</dbReference>
<gene>
    <name evidence="15" type="ORF">FC756_07045</name>
</gene>
<dbReference type="InterPro" id="IPR013826">
    <property type="entry name" value="Topo_IA_cen_sub3"/>
</dbReference>
<dbReference type="InterPro" id="IPR003601">
    <property type="entry name" value="Topo_IA_2"/>
</dbReference>
<evidence type="ECO:0000256" key="6">
    <source>
        <dbReference type="ARBA" id="ARBA00023029"/>
    </source>
</evidence>
<dbReference type="GO" id="GO:0003677">
    <property type="term" value="F:DNA binding"/>
    <property type="evidence" value="ECO:0007669"/>
    <property type="project" value="UniProtKB-KW"/>
</dbReference>
<keyword evidence="5" id="KW-0460">Magnesium</keyword>
<dbReference type="Pfam" id="PF01751">
    <property type="entry name" value="Toprim"/>
    <property type="match status" value="1"/>
</dbReference>
<feature type="domain" description="Topo IA-type catalytic" evidence="14">
    <location>
        <begin position="159"/>
        <end position="603"/>
    </location>
</feature>
<evidence type="ECO:0000256" key="11">
    <source>
        <dbReference type="ARBA" id="ARBA00032235"/>
    </source>
</evidence>
<dbReference type="PROSITE" id="PS00396">
    <property type="entry name" value="TOPO_IA_1"/>
    <property type="match status" value="1"/>
</dbReference>
<comment type="similarity">
    <text evidence="2">Belongs to the type IA topoisomerase family.</text>
</comment>
<dbReference type="InterPro" id="IPR034144">
    <property type="entry name" value="TOPRIM_TopoIII"/>
</dbReference>
<keyword evidence="7" id="KW-0238">DNA-binding</keyword>
<evidence type="ECO:0000256" key="2">
    <source>
        <dbReference type="ARBA" id="ARBA00009446"/>
    </source>
</evidence>
<comment type="catalytic activity">
    <reaction evidence="1">
        <text>ATP-independent breakage of single-stranded DNA, followed by passage and rejoining.</text>
        <dbReference type="EC" id="5.6.2.1"/>
    </reaction>
</comment>
<dbReference type="Gene3D" id="1.10.290.10">
    <property type="entry name" value="Topoisomerase I, domain 4"/>
    <property type="match status" value="1"/>
</dbReference>
<name>A0A4U2Z886_9BACI</name>
<dbReference type="AlphaFoldDB" id="A0A4U2Z886"/>
<dbReference type="Gene3D" id="2.70.20.10">
    <property type="entry name" value="Topoisomerase I, domain 3"/>
    <property type="match status" value="1"/>
</dbReference>
<dbReference type="NCBIfam" id="NF005829">
    <property type="entry name" value="PRK07726.1"/>
    <property type="match status" value="1"/>
</dbReference>
<dbReference type="GO" id="GO:0006265">
    <property type="term" value="P:DNA topological change"/>
    <property type="evidence" value="ECO:0007669"/>
    <property type="project" value="InterPro"/>
</dbReference>
<dbReference type="InterPro" id="IPR003602">
    <property type="entry name" value="Topo_IA_DNA-bd_dom"/>
</dbReference>
<accession>A0A4U2Z886</accession>
<dbReference type="PANTHER" id="PTHR11390:SF21">
    <property type="entry name" value="DNA TOPOISOMERASE 3-ALPHA"/>
    <property type="match status" value="1"/>
</dbReference>
<dbReference type="InterPro" id="IPR013497">
    <property type="entry name" value="Topo_IA_cen"/>
</dbReference>
<proteinExistence type="inferred from homology"/>
<dbReference type="GO" id="GO:0006281">
    <property type="term" value="P:DNA repair"/>
    <property type="evidence" value="ECO:0007669"/>
    <property type="project" value="TreeGrafter"/>
</dbReference>
<dbReference type="PROSITE" id="PS50880">
    <property type="entry name" value="TOPRIM"/>
    <property type="match status" value="1"/>
</dbReference>
<dbReference type="NCBIfam" id="TIGR01056">
    <property type="entry name" value="topB"/>
    <property type="match status" value="1"/>
</dbReference>
<evidence type="ECO:0000259" key="13">
    <source>
        <dbReference type="PROSITE" id="PS50880"/>
    </source>
</evidence>
<dbReference type="InterPro" id="IPR005738">
    <property type="entry name" value="TopoIII"/>
</dbReference>
<dbReference type="SMART" id="SM00493">
    <property type="entry name" value="TOPRIM"/>
    <property type="match status" value="1"/>
</dbReference>
<evidence type="ECO:0000256" key="1">
    <source>
        <dbReference type="ARBA" id="ARBA00000213"/>
    </source>
</evidence>
<dbReference type="CDD" id="cd03362">
    <property type="entry name" value="TOPRIM_TopoIA_TopoIII"/>
    <property type="match status" value="1"/>
</dbReference>
<dbReference type="InterPro" id="IPR013824">
    <property type="entry name" value="Topo_IA_cen_sub1"/>
</dbReference>
<dbReference type="EC" id="5.6.2.1" evidence="3"/>
<dbReference type="InterPro" id="IPR023405">
    <property type="entry name" value="Topo_IA_core_domain"/>
</dbReference>
<keyword evidence="8 15" id="KW-0413">Isomerase</keyword>
<evidence type="ECO:0000256" key="12">
    <source>
        <dbReference type="ARBA" id="ARBA00032877"/>
    </source>
</evidence>
<evidence type="ECO:0000256" key="8">
    <source>
        <dbReference type="ARBA" id="ARBA00023235"/>
    </source>
</evidence>
<dbReference type="InterPro" id="IPR006171">
    <property type="entry name" value="TOPRIM_dom"/>
</dbReference>
<keyword evidence="6" id="KW-0799">Topoisomerase</keyword>
<evidence type="ECO:0000256" key="7">
    <source>
        <dbReference type="ARBA" id="ARBA00023125"/>
    </source>
</evidence>
<organism evidence="15 16">
    <name type="scientific">Lysinibacillus mangiferihumi</name>
    <dbReference type="NCBI Taxonomy" id="1130819"/>
    <lineage>
        <taxon>Bacteria</taxon>
        <taxon>Bacillati</taxon>
        <taxon>Bacillota</taxon>
        <taxon>Bacilli</taxon>
        <taxon>Bacillales</taxon>
        <taxon>Bacillaceae</taxon>
        <taxon>Lysinibacillus</taxon>
    </lineage>
</organism>
<dbReference type="InterPro" id="IPR000380">
    <property type="entry name" value="Topo_IA"/>
</dbReference>
<protein>
    <recommendedName>
        <fullName evidence="3">DNA topoisomerase</fullName>
        <ecNumber evidence="3">5.6.2.1</ecNumber>
    </recommendedName>
    <alternativeName>
        <fullName evidence="12">Omega-protein</fullName>
    </alternativeName>
    <alternativeName>
        <fullName evidence="11">Relaxing enzyme</fullName>
    </alternativeName>
    <alternativeName>
        <fullName evidence="9">Swivelase</fullName>
    </alternativeName>
    <alternativeName>
        <fullName evidence="10">Untwisting enzyme</fullName>
    </alternativeName>
</protein>
<evidence type="ECO:0000256" key="3">
    <source>
        <dbReference type="ARBA" id="ARBA00012891"/>
    </source>
</evidence>
<evidence type="ECO:0000259" key="14">
    <source>
        <dbReference type="PROSITE" id="PS52039"/>
    </source>
</evidence>
<dbReference type="CDD" id="cd00186">
    <property type="entry name" value="TOP1Ac"/>
    <property type="match status" value="1"/>
</dbReference>
<feature type="domain" description="Toprim" evidence="13">
    <location>
        <begin position="3"/>
        <end position="142"/>
    </location>
</feature>
<dbReference type="PRINTS" id="PR00417">
    <property type="entry name" value="PRTPISMRASEI"/>
</dbReference>
<reference evidence="15 16" key="1">
    <citation type="submission" date="2019-04" db="EMBL/GenBank/DDBJ databases">
        <title>Lysinibacillus genome sequencing.</title>
        <authorList>
            <person name="Dunlap C."/>
        </authorList>
    </citation>
    <scope>NUCLEOTIDE SEQUENCE [LARGE SCALE GENOMIC DNA]</scope>
    <source>
        <strain evidence="15 16">CCTCC AB 2010389</strain>
    </source>
</reference>
<evidence type="ECO:0000256" key="10">
    <source>
        <dbReference type="ARBA" id="ARBA00031985"/>
    </source>
</evidence>
<evidence type="ECO:0000256" key="9">
    <source>
        <dbReference type="ARBA" id="ARBA00030003"/>
    </source>
</evidence>
<dbReference type="EMBL" id="SZPU01000020">
    <property type="protein sequence ID" value="TKI70646.1"/>
    <property type="molecule type" value="Genomic_DNA"/>
</dbReference>
<dbReference type="SMART" id="SM00436">
    <property type="entry name" value="TOP1Bc"/>
    <property type="match status" value="1"/>
</dbReference>
<dbReference type="GO" id="GO:0043597">
    <property type="term" value="C:cytoplasmic replication fork"/>
    <property type="evidence" value="ECO:0007669"/>
    <property type="project" value="TreeGrafter"/>
</dbReference>
<evidence type="ECO:0000313" key="15">
    <source>
        <dbReference type="EMBL" id="TKI70646.1"/>
    </source>
</evidence>